<keyword evidence="2" id="KW-1185">Reference proteome</keyword>
<dbReference type="OrthoDB" id="292569at2759"/>
<dbReference type="Proteomes" id="UP000689195">
    <property type="component" value="Unassembled WGS sequence"/>
</dbReference>
<evidence type="ECO:0000313" key="1">
    <source>
        <dbReference type="EMBL" id="CAD8141020.1"/>
    </source>
</evidence>
<accession>A0A8S1SMF2</accession>
<proteinExistence type="predicted"/>
<sequence length="183" mass="21536">MSFVDFESLIAKNFDQLINYYEMRWTQQNFKNPSNYTPQQVMKIVKKYIDELPIQEVLILGYISADQKGLLEQIFPRAIDELAIVEKILGQIKVLYAITEQPLNSEINDPEWILQKPGVLQNKKGMVEMRNLKIVVMLMVKRVLQNLIFIIINRQRVILLKIWLMKLNSLIQYDLKLVIIVSN</sequence>
<reference evidence="1" key="1">
    <citation type="submission" date="2021-01" db="EMBL/GenBank/DDBJ databases">
        <authorList>
            <consortium name="Genoscope - CEA"/>
            <person name="William W."/>
        </authorList>
    </citation>
    <scope>NUCLEOTIDE SEQUENCE</scope>
</reference>
<gene>
    <name evidence="1" type="ORF">PPENT_87.1.T0090398</name>
</gene>
<dbReference type="EMBL" id="CAJJDO010000009">
    <property type="protein sequence ID" value="CAD8141020.1"/>
    <property type="molecule type" value="Genomic_DNA"/>
</dbReference>
<comment type="caution">
    <text evidence="1">The sequence shown here is derived from an EMBL/GenBank/DDBJ whole genome shotgun (WGS) entry which is preliminary data.</text>
</comment>
<name>A0A8S1SMF2_9CILI</name>
<organism evidence="1 2">
    <name type="scientific">Paramecium pentaurelia</name>
    <dbReference type="NCBI Taxonomy" id="43138"/>
    <lineage>
        <taxon>Eukaryota</taxon>
        <taxon>Sar</taxon>
        <taxon>Alveolata</taxon>
        <taxon>Ciliophora</taxon>
        <taxon>Intramacronucleata</taxon>
        <taxon>Oligohymenophorea</taxon>
        <taxon>Peniculida</taxon>
        <taxon>Parameciidae</taxon>
        <taxon>Paramecium</taxon>
    </lineage>
</organism>
<protein>
    <submittedName>
        <fullName evidence="1">Uncharacterized protein</fullName>
    </submittedName>
</protein>
<evidence type="ECO:0000313" key="2">
    <source>
        <dbReference type="Proteomes" id="UP000689195"/>
    </source>
</evidence>
<dbReference type="AlphaFoldDB" id="A0A8S1SMF2"/>